<dbReference type="KEGG" id="zju:107426240"/>
<evidence type="ECO:0000256" key="5">
    <source>
        <dbReference type="ARBA" id="ARBA00022729"/>
    </source>
</evidence>
<evidence type="ECO:0000313" key="15">
    <source>
        <dbReference type="RefSeq" id="XP_015891846.3"/>
    </source>
</evidence>
<feature type="domain" description="Peptidase S8/S53" evidence="11">
    <location>
        <begin position="142"/>
        <end position="594"/>
    </location>
</feature>
<dbReference type="CDD" id="cd02120">
    <property type="entry name" value="PA_subtilisin_like"/>
    <property type="match status" value="1"/>
</dbReference>
<evidence type="ECO:0000256" key="3">
    <source>
        <dbReference type="ARBA" id="ARBA00022525"/>
    </source>
</evidence>
<feature type="chain" id="PRO_5046843874" evidence="10">
    <location>
        <begin position="21"/>
        <end position="776"/>
    </location>
</feature>
<dbReference type="CDD" id="cd04852">
    <property type="entry name" value="Peptidases_S8_3"/>
    <property type="match status" value="1"/>
</dbReference>
<dbReference type="InterPro" id="IPR041469">
    <property type="entry name" value="Subtilisin-like_FN3"/>
</dbReference>
<keyword evidence="6 9" id="KW-0378">Hydrolase</keyword>
<evidence type="ECO:0000313" key="14">
    <source>
        <dbReference type="Proteomes" id="UP001652623"/>
    </source>
</evidence>
<comment type="similarity">
    <text evidence="2 9">Belongs to the peptidase S8 family.</text>
</comment>
<sequence>MGFLWVIVYTLLFSFLLVSCESNVNVTQCFIASVQNDLKPQEYSDAEDWYRSIIESLNSSKNYNISHYVQNTNYFLYVYDTIFHGFSANLTTLQAEELKTRPEILAVFPDRVRQLHTTRTPEFLGLDETSWRNGILNESNWGSNTIIGVLDTGVWPESRSFYDGDLDPIPSHWKGKCDPGDEFPKTLCNKKLIGARYFTRGYIEHLGAKEYYIKSARDGIGHGTHTASTAAGRRVGRASLFGYARGTSSGIAPKARLAVYKVCGSKGCYNSDIVAAMESAIKDGVNVISLSLGGYPDYYDTDPIAISSYSAMDKGIVVSASAGNSIPIAGSVTNIAPWITTVGAGTLDRNFPAYLTLEDGHVIAGTSLYTGKHPSETNYFPLIYAGSAAKANQSVQDAARCSPNTLDESLVRGKIVACDLGQIPSIGQALVVNESGGVATIIANVEPIGEGLRAHAYLTPGLSITESARAALLNYITSSNNPRATIQFRGTLLGVKPAPMVGSFSSRGPNSNSPYVLKPDVIAPGVNILASWPDNLPPSSMSGDHRRTKFNIISGTSMSCPHVSGLAVLLKGAHPDWSPAMIKSAMMTTAYTHDQDGIPLLDEWHRTRATVFDFGAGHVDPERAVDPGLVYDLTADDYVNFLCASNYSSKQIKVITGREVTCAVGNDSPWELNYPAISVVFGGSNSTTREISVTRTVTHVCDGPSTYVASVMNPEDATVSIAPEKIAFTNKGEKRSFSVKILGHEARSESGTEFGMLTWTDGKHEVNSALVVNWDI</sequence>
<feature type="active site" description="Charge relay system" evidence="8 9">
    <location>
        <position position="222"/>
    </location>
</feature>
<dbReference type="GO" id="GO:0009609">
    <property type="term" value="P:response to symbiotic bacterium"/>
    <property type="evidence" value="ECO:0007669"/>
    <property type="project" value="UniProtKB-ARBA"/>
</dbReference>
<evidence type="ECO:0000259" key="11">
    <source>
        <dbReference type="Pfam" id="PF00082"/>
    </source>
</evidence>
<dbReference type="InterPro" id="IPR015500">
    <property type="entry name" value="Peptidase_S8_subtilisin-rel"/>
</dbReference>
<dbReference type="Pfam" id="PF00082">
    <property type="entry name" value="Peptidase_S8"/>
    <property type="match status" value="1"/>
</dbReference>
<evidence type="ECO:0000256" key="1">
    <source>
        <dbReference type="ARBA" id="ARBA00004613"/>
    </source>
</evidence>
<keyword evidence="3" id="KW-0964">Secreted</keyword>
<dbReference type="GO" id="GO:0009610">
    <property type="term" value="P:response to symbiotic fungus"/>
    <property type="evidence" value="ECO:0007669"/>
    <property type="project" value="UniProtKB-ARBA"/>
</dbReference>
<dbReference type="InterPro" id="IPR000209">
    <property type="entry name" value="Peptidase_S8/S53_dom"/>
</dbReference>
<dbReference type="Gene3D" id="3.30.70.80">
    <property type="entry name" value="Peptidase S8 propeptide/proteinase inhibitor I9"/>
    <property type="match status" value="1"/>
</dbReference>
<dbReference type="InterPro" id="IPR023828">
    <property type="entry name" value="Peptidase_S8_Ser-AS"/>
</dbReference>
<gene>
    <name evidence="15" type="primary">LOC107426240</name>
</gene>
<dbReference type="Pfam" id="PF17766">
    <property type="entry name" value="fn3_6"/>
    <property type="match status" value="1"/>
</dbReference>
<feature type="signal peptide" evidence="10">
    <location>
        <begin position="1"/>
        <end position="20"/>
    </location>
</feature>
<dbReference type="InterPro" id="IPR045051">
    <property type="entry name" value="SBT"/>
</dbReference>
<dbReference type="Pfam" id="PF05922">
    <property type="entry name" value="Inhibitor_I9"/>
    <property type="match status" value="1"/>
</dbReference>
<evidence type="ECO:0000256" key="4">
    <source>
        <dbReference type="ARBA" id="ARBA00022670"/>
    </source>
</evidence>
<dbReference type="InParanoid" id="A0A6P4ARV2"/>
<evidence type="ECO:0000256" key="2">
    <source>
        <dbReference type="ARBA" id="ARBA00011073"/>
    </source>
</evidence>
<feature type="domain" description="Subtilisin-like protease fibronectin type-III" evidence="13">
    <location>
        <begin position="671"/>
        <end position="772"/>
    </location>
</feature>
<dbReference type="InterPro" id="IPR037045">
    <property type="entry name" value="S8pro/Inhibitor_I9_sf"/>
</dbReference>
<dbReference type="PANTHER" id="PTHR10795">
    <property type="entry name" value="PROPROTEIN CONVERTASE SUBTILISIN/KEXIN"/>
    <property type="match status" value="1"/>
</dbReference>
<evidence type="ECO:0000256" key="8">
    <source>
        <dbReference type="PIRSR" id="PIRSR615500-1"/>
    </source>
</evidence>
<keyword evidence="5 10" id="KW-0732">Signal</keyword>
<keyword evidence="4 9" id="KW-0645">Protease</keyword>
<dbReference type="GO" id="GO:0004252">
    <property type="term" value="F:serine-type endopeptidase activity"/>
    <property type="evidence" value="ECO:0007669"/>
    <property type="project" value="UniProtKB-UniRule"/>
</dbReference>
<keyword evidence="14" id="KW-1185">Reference proteome</keyword>
<proteinExistence type="inferred from homology"/>
<accession>A0A6P4ARV2</accession>
<evidence type="ECO:0000256" key="7">
    <source>
        <dbReference type="ARBA" id="ARBA00022825"/>
    </source>
</evidence>
<evidence type="ECO:0000256" key="9">
    <source>
        <dbReference type="PROSITE-ProRule" id="PRU01240"/>
    </source>
</evidence>
<dbReference type="Gene3D" id="3.40.50.200">
    <property type="entry name" value="Peptidase S8/S53 domain"/>
    <property type="match status" value="1"/>
</dbReference>
<dbReference type="Gene3D" id="2.60.40.2310">
    <property type="match status" value="1"/>
</dbReference>
<dbReference type="Proteomes" id="UP001652623">
    <property type="component" value="Chromosome 9"/>
</dbReference>
<dbReference type="PROSITE" id="PS51892">
    <property type="entry name" value="SUBTILASE"/>
    <property type="match status" value="1"/>
</dbReference>
<dbReference type="GO" id="GO:0048731">
    <property type="term" value="P:system development"/>
    <property type="evidence" value="ECO:0007669"/>
    <property type="project" value="UniProtKB-ARBA"/>
</dbReference>
<feature type="active site" description="Charge relay system" evidence="8 9">
    <location>
        <position position="151"/>
    </location>
</feature>
<evidence type="ECO:0000259" key="12">
    <source>
        <dbReference type="Pfam" id="PF05922"/>
    </source>
</evidence>
<dbReference type="PRINTS" id="PR00723">
    <property type="entry name" value="SUBTILISIN"/>
</dbReference>
<name>A0A6P4ARV2_ZIZJJ</name>
<dbReference type="AlphaFoldDB" id="A0A6P4ARV2"/>
<feature type="active site" description="Charge relay system" evidence="8 9">
    <location>
        <position position="557"/>
    </location>
</feature>
<dbReference type="RefSeq" id="XP_015891846.3">
    <property type="nucleotide sequence ID" value="XM_016036360.4"/>
</dbReference>
<comment type="subcellular location">
    <subcellularLocation>
        <location evidence="1">Secreted</location>
    </subcellularLocation>
</comment>
<dbReference type="InterPro" id="IPR034197">
    <property type="entry name" value="Peptidases_S8_3"/>
</dbReference>
<dbReference type="SUPFAM" id="SSF52743">
    <property type="entry name" value="Subtilisin-like"/>
    <property type="match status" value="1"/>
</dbReference>
<dbReference type="GO" id="GO:0048046">
    <property type="term" value="C:apoplast"/>
    <property type="evidence" value="ECO:0007669"/>
    <property type="project" value="UniProtKB-SubCell"/>
</dbReference>
<dbReference type="Gene3D" id="3.50.30.30">
    <property type="match status" value="1"/>
</dbReference>
<dbReference type="PROSITE" id="PS00138">
    <property type="entry name" value="SUBTILASE_SER"/>
    <property type="match status" value="1"/>
</dbReference>
<dbReference type="GeneID" id="107426240"/>
<organism evidence="14 15">
    <name type="scientific">Ziziphus jujuba</name>
    <name type="common">Chinese jujube</name>
    <name type="synonym">Ziziphus sativa</name>
    <dbReference type="NCBI Taxonomy" id="326968"/>
    <lineage>
        <taxon>Eukaryota</taxon>
        <taxon>Viridiplantae</taxon>
        <taxon>Streptophyta</taxon>
        <taxon>Embryophyta</taxon>
        <taxon>Tracheophyta</taxon>
        <taxon>Spermatophyta</taxon>
        <taxon>Magnoliopsida</taxon>
        <taxon>eudicotyledons</taxon>
        <taxon>Gunneridae</taxon>
        <taxon>Pentapetalae</taxon>
        <taxon>rosids</taxon>
        <taxon>fabids</taxon>
        <taxon>Rosales</taxon>
        <taxon>Rhamnaceae</taxon>
        <taxon>Paliureae</taxon>
        <taxon>Ziziphus</taxon>
    </lineage>
</organism>
<dbReference type="GO" id="GO:0006508">
    <property type="term" value="P:proteolysis"/>
    <property type="evidence" value="ECO:0007669"/>
    <property type="project" value="UniProtKB-KW"/>
</dbReference>
<evidence type="ECO:0000259" key="13">
    <source>
        <dbReference type="Pfam" id="PF17766"/>
    </source>
</evidence>
<dbReference type="InterPro" id="IPR036852">
    <property type="entry name" value="Peptidase_S8/S53_dom_sf"/>
</dbReference>
<dbReference type="InterPro" id="IPR010259">
    <property type="entry name" value="S8pro/Inhibitor_I9"/>
</dbReference>
<evidence type="ECO:0000256" key="10">
    <source>
        <dbReference type="SAM" id="SignalP"/>
    </source>
</evidence>
<evidence type="ECO:0000256" key="6">
    <source>
        <dbReference type="ARBA" id="ARBA00022801"/>
    </source>
</evidence>
<feature type="domain" description="Inhibitor I9" evidence="12">
    <location>
        <begin position="38"/>
        <end position="116"/>
    </location>
</feature>
<keyword evidence="7 9" id="KW-0720">Serine protease</keyword>
<protein>
    <submittedName>
        <fullName evidence="15">Subtilisin-like protease SBT1.5</fullName>
    </submittedName>
</protein>
<reference evidence="15" key="1">
    <citation type="submission" date="2025-08" db="UniProtKB">
        <authorList>
            <consortium name="RefSeq"/>
        </authorList>
    </citation>
    <scope>IDENTIFICATION</scope>
    <source>
        <tissue evidence="15">Seedling</tissue>
    </source>
</reference>